<evidence type="ECO:0000313" key="2">
    <source>
        <dbReference type="EMBL" id="MCE4556792.1"/>
    </source>
</evidence>
<evidence type="ECO:0000313" key="3">
    <source>
        <dbReference type="Proteomes" id="UP001200741"/>
    </source>
</evidence>
<name>A0ABS8XYB3_9BURK</name>
<dbReference type="PANTHER" id="PTHR30137">
    <property type="entry name" value="LUCIFERASE-LIKE MONOOXYGENASE"/>
    <property type="match status" value="1"/>
</dbReference>
<reference evidence="2 3" key="1">
    <citation type="submission" date="2021-12" db="EMBL/GenBank/DDBJ databases">
        <title>Genome seq of P8.</title>
        <authorList>
            <person name="Seo T."/>
        </authorList>
    </citation>
    <scope>NUCLEOTIDE SEQUENCE [LARGE SCALE GENOMIC DNA]</scope>
    <source>
        <strain evidence="2 3">P8</strain>
    </source>
</reference>
<dbReference type="Gene3D" id="3.20.20.30">
    <property type="entry name" value="Luciferase-like domain"/>
    <property type="match status" value="1"/>
</dbReference>
<dbReference type="Proteomes" id="UP001200741">
    <property type="component" value="Unassembled WGS sequence"/>
</dbReference>
<dbReference type="Pfam" id="PF00296">
    <property type="entry name" value="Bac_luciferase"/>
    <property type="match status" value="1"/>
</dbReference>
<dbReference type="InterPro" id="IPR011251">
    <property type="entry name" value="Luciferase-like_dom"/>
</dbReference>
<dbReference type="PANTHER" id="PTHR30137:SF6">
    <property type="entry name" value="LUCIFERASE-LIKE MONOOXYGENASE"/>
    <property type="match status" value="1"/>
</dbReference>
<dbReference type="EMBL" id="JAJTWU010000008">
    <property type="protein sequence ID" value="MCE4556792.1"/>
    <property type="molecule type" value="Genomic_DNA"/>
</dbReference>
<dbReference type="RefSeq" id="WP_233373914.1">
    <property type="nucleotide sequence ID" value="NZ_JAJTWU010000008.1"/>
</dbReference>
<protein>
    <submittedName>
        <fullName evidence="2">LLM class flavin-dependent oxidoreductase</fullName>
    </submittedName>
</protein>
<dbReference type="InterPro" id="IPR036661">
    <property type="entry name" value="Luciferase-like_sf"/>
</dbReference>
<organism evidence="2 3">
    <name type="scientific">Pelomonas cellulosilytica</name>
    <dbReference type="NCBI Taxonomy" id="2906762"/>
    <lineage>
        <taxon>Bacteria</taxon>
        <taxon>Pseudomonadati</taxon>
        <taxon>Pseudomonadota</taxon>
        <taxon>Betaproteobacteria</taxon>
        <taxon>Burkholderiales</taxon>
        <taxon>Sphaerotilaceae</taxon>
        <taxon>Roseateles</taxon>
    </lineage>
</organism>
<sequence length="318" mass="33679">MSSVPRLGYLCLSENPSSETGRALVRQFVLVREADRMGYDDIWIGEQHGDPAWPQGGVLALLGHLAAVTSKARIGVLPLVPALRDVRLLAEEFATLELLSKGRFEFALASGAAIPELLAQHGLDAAASRAALLAAWSLLGALAPQADTAWPPRLAALQPMPRRLWLAADDAATLTALAPTGAGLVAAATHTCERVRAALSSWQAAGGPAQLTLARFACSADTRDKAIAIARPYFESLAARSTAAGWGADRRRSLARDVDGLLAESLIGSHDEVAERFRALAASHGATRVAIVPTSGQFDTHKHILAAFVDEVRPRLDE</sequence>
<feature type="domain" description="Luciferase-like" evidence="1">
    <location>
        <begin position="6"/>
        <end position="285"/>
    </location>
</feature>
<dbReference type="SUPFAM" id="SSF51679">
    <property type="entry name" value="Bacterial luciferase-like"/>
    <property type="match status" value="1"/>
</dbReference>
<dbReference type="InterPro" id="IPR050766">
    <property type="entry name" value="Bact_Lucif_Oxidored"/>
</dbReference>
<proteinExistence type="predicted"/>
<comment type="caution">
    <text evidence="2">The sequence shown here is derived from an EMBL/GenBank/DDBJ whole genome shotgun (WGS) entry which is preliminary data.</text>
</comment>
<evidence type="ECO:0000259" key="1">
    <source>
        <dbReference type="Pfam" id="PF00296"/>
    </source>
</evidence>
<accession>A0ABS8XYB3</accession>
<gene>
    <name evidence="2" type="ORF">LXT13_20540</name>
</gene>
<keyword evidence="3" id="KW-1185">Reference proteome</keyword>